<proteinExistence type="predicted"/>
<dbReference type="AlphaFoldDB" id="A0A1I2DGE7"/>
<feature type="transmembrane region" description="Helical" evidence="1">
    <location>
        <begin position="846"/>
        <end position="870"/>
    </location>
</feature>
<reference evidence="3 4" key="1">
    <citation type="submission" date="2016-10" db="EMBL/GenBank/DDBJ databases">
        <authorList>
            <person name="de Groot N.N."/>
        </authorList>
    </citation>
    <scope>NUCLEOTIDE SEQUENCE [LARGE SCALE GENOMIC DNA]</scope>
    <source>
        <strain>GEY</strain>
        <strain evidence="4">DSM 9560</strain>
    </source>
</reference>
<keyword evidence="1" id="KW-1133">Transmembrane helix</keyword>
<dbReference type="InterPro" id="IPR013783">
    <property type="entry name" value="Ig-like_fold"/>
</dbReference>
<keyword evidence="1" id="KW-0472">Membrane</keyword>
<dbReference type="EMBL" id="FONY01000007">
    <property type="protein sequence ID" value="SFE79441.1"/>
    <property type="molecule type" value="Genomic_DNA"/>
</dbReference>
<keyword evidence="1" id="KW-0812">Transmembrane</keyword>
<dbReference type="Gene3D" id="2.130.10.10">
    <property type="entry name" value="YVTN repeat-like/Quinoprotein amine dehydrogenase"/>
    <property type="match status" value="2"/>
</dbReference>
<feature type="domain" description="Two component regulator three Y" evidence="2">
    <location>
        <begin position="777"/>
        <end position="824"/>
    </location>
</feature>
<dbReference type="InterPro" id="IPR011047">
    <property type="entry name" value="Quinoprotein_ADH-like_sf"/>
</dbReference>
<organism evidence="3 4">
    <name type="scientific">Thermoflexibacter ruber</name>
    <dbReference type="NCBI Taxonomy" id="1003"/>
    <lineage>
        <taxon>Bacteria</taxon>
        <taxon>Pseudomonadati</taxon>
        <taxon>Bacteroidota</taxon>
        <taxon>Cytophagia</taxon>
        <taxon>Cytophagales</taxon>
        <taxon>Thermoflexibacteraceae</taxon>
        <taxon>Thermoflexibacter</taxon>
    </lineage>
</organism>
<dbReference type="Gene3D" id="2.60.40.10">
    <property type="entry name" value="Immunoglobulins"/>
    <property type="match status" value="1"/>
</dbReference>
<feature type="transmembrane region" description="Helical" evidence="1">
    <location>
        <begin position="914"/>
        <end position="935"/>
    </location>
</feature>
<dbReference type="SUPFAM" id="SSF50969">
    <property type="entry name" value="YVTN repeat-like/Quinoprotein amine dehydrogenase"/>
    <property type="match status" value="1"/>
</dbReference>
<dbReference type="InterPro" id="IPR011044">
    <property type="entry name" value="Quino_amine_DH_bsu"/>
</dbReference>
<dbReference type="SUPFAM" id="SSF50998">
    <property type="entry name" value="Quinoprotein alcohol dehydrogenase-like"/>
    <property type="match status" value="1"/>
</dbReference>
<evidence type="ECO:0000256" key="1">
    <source>
        <dbReference type="SAM" id="Phobius"/>
    </source>
</evidence>
<accession>A0A1I2DGE7</accession>
<dbReference type="InterPro" id="IPR011123">
    <property type="entry name" value="Y_Y_Y"/>
</dbReference>
<name>A0A1I2DGE7_9BACT</name>
<dbReference type="STRING" id="1003.SAMN04488541_10075"/>
<sequence>MKRIGLLVIVLFSVYSTLLAQSGNFYLSHFQHNIDNIDNQNRAILQDNLGVIYAANRKGILRFDGANWDIIFSLASVYSLDLDKNTNIVYVGAKNDFGYISRLSTGREIYQSIKDTTYTNTDFDKTIVWENSVYFYGNGNLIQYDIPTKKIVNKWKKIDKKPITSFFTAENKLYVEVADKGIYLFDGSQFRQLYVQLPNKDKTIAARELPEEQGIVLITLAGKLYRFYGNTLMPFGVDELEYLEKSQVSDALVLNDSLMIFSTMRGGCVVVNYQQGKVVQFVNYQSGLPDEDILAIAKDKSKGIWIAHRYGLSRLDYGLPIRDFSQFGGLEGHILAVQPFQDVLYVATSTGVFYLDEIKKYNETTEKVSVLVKTNKSKNTSNINLANTSITNTSSQVTVNKPVSNESSTSNETIDISLPTTKIEETEVVNPNVKVREKPKVSYRRRIIEKKFIDIKSIRYLFKRVEGIEGKCDRFIIIGNTLLASGSAGLFLIGDKKEEVEEKPKAKRRKVVRKVESKVATKTKNKKAITLSSEPILYAVKAAKKKVIYATTDEGRLVMLNMIDKKVRNLVKFNDEIDRITEDSKGNLWVCGSDFIYKVELKRKKPKVNSFPVENEYNDQIIPLKAYNRMYFILSSAAYYFNEQKSEIVRDSIMIRQINPKAEFISYDEKILWTKYKNNWNVFGDIQFQKENLTLFKLLENIENIIPDKDGMHFWLITRNNGLFKFDATIDFQFAQDYGLLINFIKNKQGSLINLQNSFQVDYNNNALTFSLTTPEYLKGGMVEYQYILEGNMKKWSDWTPNGNFAFPVLGSGKYTLKVRSRNVFGNIVETAPFVFTVNLPYWQTFWFNAIEVSILIILLIAASLINRYFKHENRLWAIGKRVVTMLTLVVCIEFLQTILQGYIDINGSPVKDFIVEVSLALTLLPLEWVLMKMITAQFKKKKIKTIAKSDIAESGNIQTA</sequence>
<dbReference type="InterPro" id="IPR015943">
    <property type="entry name" value="WD40/YVTN_repeat-like_dom_sf"/>
</dbReference>
<gene>
    <name evidence="3" type="ORF">SAMN04488541_10075</name>
</gene>
<dbReference type="RefSeq" id="WP_143090806.1">
    <property type="nucleotide sequence ID" value="NZ_FONY01000007.1"/>
</dbReference>
<keyword evidence="4" id="KW-1185">Reference proteome</keyword>
<feature type="transmembrane region" description="Helical" evidence="1">
    <location>
        <begin position="882"/>
        <end position="902"/>
    </location>
</feature>
<dbReference type="Proteomes" id="UP000199513">
    <property type="component" value="Unassembled WGS sequence"/>
</dbReference>
<evidence type="ECO:0000313" key="4">
    <source>
        <dbReference type="Proteomes" id="UP000199513"/>
    </source>
</evidence>
<dbReference type="OrthoDB" id="9806995at2"/>
<dbReference type="Pfam" id="PF07495">
    <property type="entry name" value="Y_Y_Y"/>
    <property type="match status" value="1"/>
</dbReference>
<evidence type="ECO:0000313" key="3">
    <source>
        <dbReference type="EMBL" id="SFE79441.1"/>
    </source>
</evidence>
<evidence type="ECO:0000259" key="2">
    <source>
        <dbReference type="Pfam" id="PF07495"/>
    </source>
</evidence>
<protein>
    <submittedName>
        <fullName evidence="3">Y_Y_Y domain-containing protein</fullName>
    </submittedName>
</protein>